<dbReference type="Proteomes" id="UP000281553">
    <property type="component" value="Unassembled WGS sequence"/>
</dbReference>
<keyword evidence="2" id="KW-1185">Reference proteome</keyword>
<accession>A0A3P6T257</accession>
<gene>
    <name evidence="1" type="ORF">DILT_LOCUS2777</name>
</gene>
<organism evidence="1 2">
    <name type="scientific">Dibothriocephalus latus</name>
    <name type="common">Fish tapeworm</name>
    <name type="synonym">Diphyllobothrium latum</name>
    <dbReference type="NCBI Taxonomy" id="60516"/>
    <lineage>
        <taxon>Eukaryota</taxon>
        <taxon>Metazoa</taxon>
        <taxon>Spiralia</taxon>
        <taxon>Lophotrochozoa</taxon>
        <taxon>Platyhelminthes</taxon>
        <taxon>Cestoda</taxon>
        <taxon>Eucestoda</taxon>
        <taxon>Diphyllobothriidea</taxon>
        <taxon>Diphyllobothriidae</taxon>
        <taxon>Dibothriocephalus</taxon>
    </lineage>
</organism>
<evidence type="ECO:0000313" key="2">
    <source>
        <dbReference type="Proteomes" id="UP000281553"/>
    </source>
</evidence>
<dbReference type="PANTHER" id="PTHR19446">
    <property type="entry name" value="REVERSE TRANSCRIPTASES"/>
    <property type="match status" value="1"/>
</dbReference>
<dbReference type="AlphaFoldDB" id="A0A3P6T257"/>
<evidence type="ECO:0000313" key="1">
    <source>
        <dbReference type="EMBL" id="VDK76633.1"/>
    </source>
</evidence>
<reference evidence="1 2" key="1">
    <citation type="submission" date="2018-11" db="EMBL/GenBank/DDBJ databases">
        <authorList>
            <consortium name="Pathogen Informatics"/>
        </authorList>
    </citation>
    <scope>NUCLEOTIDE SEQUENCE [LARGE SCALE GENOMIC DNA]</scope>
</reference>
<dbReference type="OrthoDB" id="6142323at2759"/>
<proteinExistence type="predicted"/>
<name>A0A3P6T257_DIBLA</name>
<sequence>MEQASNVGDNPNCDKSSAKLTVSPRHCNSVRDVTAVLIADKPARLYRWCKHFKHLNFNERRITPSPSITAEFQSSPAYAVSCNLPSEDEVTDAIQRLRNNKACGEDKTLAPWLHEVIVQALREEAVPDDWGSGILVPVHSNGDKTRCANYRGISLIDVSAKIFAIFLLRRFQTVRESKTWPNEAGFRAGRGSADHIFTLRRILEFRDSY</sequence>
<protein>
    <recommendedName>
        <fullName evidence="3">Reverse transcriptase domain-containing protein</fullName>
    </recommendedName>
</protein>
<evidence type="ECO:0008006" key="3">
    <source>
        <dbReference type="Google" id="ProtNLM"/>
    </source>
</evidence>
<dbReference type="EMBL" id="UYRU01042609">
    <property type="protein sequence ID" value="VDK76633.1"/>
    <property type="molecule type" value="Genomic_DNA"/>
</dbReference>